<evidence type="ECO:0000256" key="1">
    <source>
        <dbReference type="SAM" id="MobiDB-lite"/>
    </source>
</evidence>
<dbReference type="AlphaFoldDB" id="A0A085TZS4"/>
<dbReference type="Proteomes" id="UP000028607">
    <property type="component" value="Unassembled WGS sequence"/>
</dbReference>
<gene>
    <name evidence="2" type="ORF">DW2_02884</name>
</gene>
<comment type="caution">
    <text evidence="2">The sequence shown here is derived from an EMBL/GenBank/DDBJ whole genome shotgun (WGS) entry which is preliminary data.</text>
</comment>
<reference evidence="2 3" key="2">
    <citation type="journal article" date="2015" name="Antonie Van Leeuwenhoek">
        <title>Thioclava indica sp. nov., isolated from surface seawater of the Indian Ocean.</title>
        <authorList>
            <person name="Liu Y."/>
            <person name="Lai Q."/>
            <person name="Du J."/>
            <person name="Xu H."/>
            <person name="Jiang L."/>
            <person name="Shao Z."/>
        </authorList>
    </citation>
    <scope>NUCLEOTIDE SEQUENCE [LARGE SCALE GENOMIC DNA]</scope>
    <source>
        <strain evidence="2 3">13D2W-2</strain>
    </source>
</reference>
<reference evidence="3" key="1">
    <citation type="submission" date="2013-04" db="EMBL/GenBank/DDBJ databases">
        <title>Thioclava sp. 13D2W-2 Genome Sequencing.</title>
        <authorList>
            <person name="Lai Q."/>
            <person name="Li G."/>
            <person name="Shao Z."/>
        </authorList>
    </citation>
    <scope>NUCLEOTIDE SEQUENCE [LARGE SCALE GENOMIC DNA]</scope>
    <source>
        <strain evidence="3">13D2W-2</strain>
    </source>
</reference>
<name>A0A085TZS4_9RHOB</name>
<accession>A0A085TZS4</accession>
<proteinExistence type="predicted"/>
<dbReference type="OrthoDB" id="7877213at2"/>
<dbReference type="EMBL" id="AQRC01000002">
    <property type="protein sequence ID" value="KFE36221.1"/>
    <property type="molecule type" value="Genomic_DNA"/>
</dbReference>
<dbReference type="RefSeq" id="WP_038143643.1">
    <property type="nucleotide sequence ID" value="NZ_AQRC01000002.1"/>
</dbReference>
<organism evidence="2 3">
    <name type="scientific">Thioclava atlantica</name>
    <dbReference type="NCBI Taxonomy" id="1317124"/>
    <lineage>
        <taxon>Bacteria</taxon>
        <taxon>Pseudomonadati</taxon>
        <taxon>Pseudomonadota</taxon>
        <taxon>Alphaproteobacteria</taxon>
        <taxon>Rhodobacterales</taxon>
        <taxon>Paracoccaceae</taxon>
        <taxon>Thioclava</taxon>
    </lineage>
</organism>
<feature type="region of interest" description="Disordered" evidence="1">
    <location>
        <begin position="1"/>
        <end position="28"/>
    </location>
</feature>
<sequence>MTFQPALPSPAGFGPRRPGYLRQSNLPAELGPDPRATLECFVDLGLSDAEIARYFHIEAVRLAPLTATLRGPAS</sequence>
<dbReference type="STRING" id="1317124.DW2_02884"/>
<dbReference type="eggNOG" id="ENOG50318ID">
    <property type="taxonomic scope" value="Bacteria"/>
</dbReference>
<evidence type="ECO:0000313" key="3">
    <source>
        <dbReference type="Proteomes" id="UP000028607"/>
    </source>
</evidence>
<keyword evidence="3" id="KW-1185">Reference proteome</keyword>
<dbReference type="PATRIC" id="fig|1317124.6.peg.577"/>
<protein>
    <submittedName>
        <fullName evidence="2">Uncharacterized protein</fullName>
    </submittedName>
</protein>
<evidence type="ECO:0000313" key="2">
    <source>
        <dbReference type="EMBL" id="KFE36221.1"/>
    </source>
</evidence>